<dbReference type="EMBL" id="MJEQ01037189">
    <property type="protein sequence ID" value="OIT00944.1"/>
    <property type="molecule type" value="Genomic_DNA"/>
</dbReference>
<comment type="caution">
    <text evidence="2">The sequence shown here is derived from an EMBL/GenBank/DDBJ whole genome shotgun (WGS) entry which is preliminary data.</text>
</comment>
<protein>
    <recommendedName>
        <fullName evidence="1">Retrovirus-related Pol polyprotein from transposon TNT 1-94-like beta-barrel domain-containing protein</fullName>
    </recommendedName>
</protein>
<feature type="domain" description="Retrovirus-related Pol polyprotein from transposon TNT 1-94-like beta-barrel" evidence="1">
    <location>
        <begin position="60"/>
        <end position="136"/>
    </location>
</feature>
<dbReference type="Proteomes" id="UP000187609">
    <property type="component" value="Unassembled WGS sequence"/>
</dbReference>
<proteinExistence type="predicted"/>
<evidence type="ECO:0000313" key="2">
    <source>
        <dbReference type="EMBL" id="OIT00944.1"/>
    </source>
</evidence>
<evidence type="ECO:0000313" key="3">
    <source>
        <dbReference type="Proteomes" id="UP000187609"/>
    </source>
</evidence>
<dbReference type="InterPro" id="IPR054722">
    <property type="entry name" value="PolX-like_BBD"/>
</dbReference>
<evidence type="ECO:0000259" key="1">
    <source>
        <dbReference type="Pfam" id="PF22936"/>
    </source>
</evidence>
<organism evidence="2 3">
    <name type="scientific">Nicotiana attenuata</name>
    <name type="common">Coyote tobacco</name>
    <dbReference type="NCBI Taxonomy" id="49451"/>
    <lineage>
        <taxon>Eukaryota</taxon>
        <taxon>Viridiplantae</taxon>
        <taxon>Streptophyta</taxon>
        <taxon>Embryophyta</taxon>
        <taxon>Tracheophyta</taxon>
        <taxon>Spermatophyta</taxon>
        <taxon>Magnoliopsida</taxon>
        <taxon>eudicotyledons</taxon>
        <taxon>Gunneridae</taxon>
        <taxon>Pentapetalae</taxon>
        <taxon>asterids</taxon>
        <taxon>lamiids</taxon>
        <taxon>Solanales</taxon>
        <taxon>Solanaceae</taxon>
        <taxon>Nicotianoideae</taxon>
        <taxon>Nicotianeae</taxon>
        <taxon>Nicotiana</taxon>
    </lineage>
</organism>
<sequence length="175" mass="19915">MLNSPIRNSTPTLPQPIMFTQEQCDQILKLINKDTGDNSEHFAGMTKVTTLPDKTKNENWIVDSGATNHMVRTRELLDKINTNSLKSGSKVHLPDGTSLDIACTRESRIGECGVIRNVLYIPDFKYNLLSVFKLTRDLQCFLSFYPDFWIMQDLHNGKVKGIGKELEGLYNLQHQ</sequence>
<dbReference type="Pfam" id="PF22936">
    <property type="entry name" value="Pol_BBD"/>
    <property type="match status" value="1"/>
</dbReference>
<feature type="non-terminal residue" evidence="2">
    <location>
        <position position="175"/>
    </location>
</feature>
<keyword evidence="3" id="KW-1185">Reference proteome</keyword>
<dbReference type="OMA" id="HMVRTRE"/>
<accession>A0A1J6IK86</accession>
<name>A0A1J6IK86_NICAT</name>
<dbReference type="AlphaFoldDB" id="A0A1J6IK86"/>
<reference evidence="2" key="1">
    <citation type="submission" date="2016-11" db="EMBL/GenBank/DDBJ databases">
        <title>The genome of Nicotiana attenuata.</title>
        <authorList>
            <person name="Xu S."/>
            <person name="Brockmoeller T."/>
            <person name="Gaquerel E."/>
            <person name="Navarro A."/>
            <person name="Kuhl H."/>
            <person name="Gase K."/>
            <person name="Ling Z."/>
            <person name="Zhou W."/>
            <person name="Kreitzer C."/>
            <person name="Stanke M."/>
            <person name="Tang H."/>
            <person name="Lyons E."/>
            <person name="Pandey P."/>
            <person name="Pandey S.P."/>
            <person name="Timmermann B."/>
            <person name="Baldwin I.T."/>
        </authorList>
    </citation>
    <scope>NUCLEOTIDE SEQUENCE [LARGE SCALE GENOMIC DNA]</scope>
    <source>
        <strain evidence="2">UT</strain>
    </source>
</reference>
<dbReference type="Gramene" id="OIT00944">
    <property type="protein sequence ID" value="OIT00944"/>
    <property type="gene ID" value="A4A49_59818"/>
</dbReference>
<gene>
    <name evidence="2" type="ORF">A4A49_59818</name>
</gene>